<dbReference type="PANTHER" id="PTHR30353:SF15">
    <property type="entry name" value="INNER MEMBRANE PROTEIN YABI"/>
    <property type="match status" value="1"/>
</dbReference>
<proteinExistence type="inferred from homology"/>
<dbReference type="AlphaFoldDB" id="A0A433J3D8"/>
<evidence type="ECO:0000256" key="8">
    <source>
        <dbReference type="SAM" id="MobiDB-lite"/>
    </source>
</evidence>
<evidence type="ECO:0000256" key="3">
    <source>
        <dbReference type="ARBA" id="ARBA00022475"/>
    </source>
</evidence>
<protein>
    <submittedName>
        <fullName evidence="10">DedA family protein</fullName>
    </submittedName>
</protein>
<dbReference type="OrthoDB" id="9801622at2"/>
<evidence type="ECO:0000256" key="1">
    <source>
        <dbReference type="ARBA" id="ARBA00004651"/>
    </source>
</evidence>
<evidence type="ECO:0000256" key="2">
    <source>
        <dbReference type="ARBA" id="ARBA00010792"/>
    </source>
</evidence>
<evidence type="ECO:0000256" key="4">
    <source>
        <dbReference type="ARBA" id="ARBA00022692"/>
    </source>
</evidence>
<dbReference type="EMBL" id="RZIJ01000022">
    <property type="protein sequence ID" value="RUQ66241.1"/>
    <property type="molecule type" value="Genomic_DNA"/>
</dbReference>
<dbReference type="PANTHER" id="PTHR30353">
    <property type="entry name" value="INNER MEMBRANE PROTEIN DEDA-RELATED"/>
    <property type="match status" value="1"/>
</dbReference>
<keyword evidence="6 7" id="KW-0472">Membrane</keyword>
<feature type="region of interest" description="Disordered" evidence="8">
    <location>
        <begin position="189"/>
        <end position="217"/>
    </location>
</feature>
<comment type="caution">
    <text evidence="7">Lacks conserved residue(s) required for the propagation of feature annotation.</text>
</comment>
<dbReference type="Proteomes" id="UP000280346">
    <property type="component" value="Unassembled WGS sequence"/>
</dbReference>
<evidence type="ECO:0000313" key="11">
    <source>
        <dbReference type="Proteomes" id="UP000280346"/>
    </source>
</evidence>
<comment type="caution">
    <text evidence="10">The sequence shown here is derived from an EMBL/GenBank/DDBJ whole genome shotgun (WGS) entry which is preliminary data.</text>
</comment>
<gene>
    <name evidence="10" type="ORF">EJ913_23285</name>
</gene>
<dbReference type="Pfam" id="PF09335">
    <property type="entry name" value="VTT_dom"/>
    <property type="match status" value="1"/>
</dbReference>
<evidence type="ECO:0000313" key="10">
    <source>
        <dbReference type="EMBL" id="RUQ66241.1"/>
    </source>
</evidence>
<comment type="subcellular location">
    <subcellularLocation>
        <location evidence="1 7">Cell membrane</location>
        <topology evidence="1 7">Multi-pass membrane protein</topology>
    </subcellularLocation>
</comment>
<keyword evidence="11" id="KW-1185">Reference proteome</keyword>
<keyword evidence="3 7" id="KW-1003">Cell membrane</keyword>
<dbReference type="GO" id="GO:0005886">
    <property type="term" value="C:plasma membrane"/>
    <property type="evidence" value="ECO:0007669"/>
    <property type="project" value="UniProtKB-SubCell"/>
</dbReference>
<sequence length="217" mass="22895">MTFTDLAAQSLATQGTALVGFIEAHADWAGAILFLIAFAEGVTVVGLLIPGVVALTATGALVAAGVLEFWTVYAAIAGGTILGDATSYWLGRIFGERLFRLWPFSKRPALRQRGEAFFHRHGGKSVFLARFVGPLRAVVPTVAGMVAMPHRQFQTFNILSAVIWAPLLMSPGHLAWTGYDASGLGDRAAPAGRLEQSPPRPCGLAPPIAGAPADDRC</sequence>
<keyword evidence="4 7" id="KW-0812">Transmembrane</keyword>
<name>A0A433J3D8_9PROT</name>
<evidence type="ECO:0000256" key="6">
    <source>
        <dbReference type="ARBA" id="ARBA00023136"/>
    </source>
</evidence>
<dbReference type="RefSeq" id="WP_127002524.1">
    <property type="nucleotide sequence ID" value="NZ_JBNPXW010000017.1"/>
</dbReference>
<evidence type="ECO:0000259" key="9">
    <source>
        <dbReference type="Pfam" id="PF09335"/>
    </source>
</evidence>
<feature type="transmembrane region" description="Helical" evidence="7">
    <location>
        <begin position="70"/>
        <end position="90"/>
    </location>
</feature>
<evidence type="ECO:0000256" key="5">
    <source>
        <dbReference type="ARBA" id="ARBA00022989"/>
    </source>
</evidence>
<dbReference type="InterPro" id="IPR032816">
    <property type="entry name" value="VTT_dom"/>
</dbReference>
<reference evidence="10 11" key="1">
    <citation type="submission" date="2018-12" db="EMBL/GenBank/DDBJ databases">
        <authorList>
            <person name="Yang Y."/>
        </authorList>
    </citation>
    <scope>NUCLEOTIDE SEQUENCE [LARGE SCALE GENOMIC DNA]</scope>
    <source>
        <strain evidence="10 11">GSF71</strain>
    </source>
</reference>
<feature type="transmembrane region" description="Helical" evidence="7">
    <location>
        <begin position="31"/>
        <end position="64"/>
    </location>
</feature>
<accession>A0A433J3D8</accession>
<evidence type="ECO:0000256" key="7">
    <source>
        <dbReference type="RuleBase" id="RU367016"/>
    </source>
</evidence>
<comment type="similarity">
    <text evidence="2 7">Belongs to the DedA family.</text>
</comment>
<feature type="domain" description="VTT" evidence="9">
    <location>
        <begin position="49"/>
        <end position="173"/>
    </location>
</feature>
<organism evidence="10 11">
    <name type="scientific">Azospirillum doebereinerae</name>
    <dbReference type="NCBI Taxonomy" id="92933"/>
    <lineage>
        <taxon>Bacteria</taxon>
        <taxon>Pseudomonadati</taxon>
        <taxon>Pseudomonadota</taxon>
        <taxon>Alphaproteobacteria</taxon>
        <taxon>Rhodospirillales</taxon>
        <taxon>Azospirillaceae</taxon>
        <taxon>Azospirillum</taxon>
    </lineage>
</organism>
<keyword evidence="5 7" id="KW-1133">Transmembrane helix</keyword>
<dbReference type="InterPro" id="IPR032818">
    <property type="entry name" value="DedA-like"/>
</dbReference>